<reference evidence="4" key="1">
    <citation type="submission" date="2018-11" db="EMBL/GenBank/DDBJ databases">
        <authorList>
            <person name="Alioto T."/>
            <person name="Alioto T."/>
        </authorList>
    </citation>
    <scope>NUCLEOTIDE SEQUENCE</scope>
</reference>
<evidence type="ECO:0000256" key="2">
    <source>
        <dbReference type="SAM" id="Coils"/>
    </source>
</evidence>
<dbReference type="PROSITE" id="PS50119">
    <property type="entry name" value="ZF_BBOX"/>
    <property type="match status" value="2"/>
</dbReference>
<evidence type="ECO:0000259" key="3">
    <source>
        <dbReference type="PROSITE" id="PS50119"/>
    </source>
</evidence>
<proteinExistence type="predicted"/>
<dbReference type="EMBL" id="UYJE01007293">
    <property type="protein sequence ID" value="VDI53339.1"/>
    <property type="molecule type" value="Genomic_DNA"/>
</dbReference>
<protein>
    <submittedName>
        <fullName evidence="4">Tripartite motif-containing protein 66</fullName>
    </submittedName>
</protein>
<evidence type="ECO:0000313" key="4">
    <source>
        <dbReference type="EMBL" id="VDI53339.1"/>
    </source>
</evidence>
<dbReference type="Gene3D" id="3.30.160.60">
    <property type="entry name" value="Classic Zinc Finger"/>
    <property type="match status" value="1"/>
</dbReference>
<accession>A0A8B6FT96</accession>
<organism evidence="4 5">
    <name type="scientific">Mytilus galloprovincialis</name>
    <name type="common">Mediterranean mussel</name>
    <dbReference type="NCBI Taxonomy" id="29158"/>
    <lineage>
        <taxon>Eukaryota</taxon>
        <taxon>Metazoa</taxon>
        <taxon>Spiralia</taxon>
        <taxon>Lophotrochozoa</taxon>
        <taxon>Mollusca</taxon>
        <taxon>Bivalvia</taxon>
        <taxon>Autobranchia</taxon>
        <taxon>Pteriomorphia</taxon>
        <taxon>Mytilida</taxon>
        <taxon>Mytiloidea</taxon>
        <taxon>Mytilidae</taxon>
        <taxon>Mytilinae</taxon>
        <taxon>Mytilus</taxon>
    </lineage>
</organism>
<dbReference type="OrthoDB" id="6137082at2759"/>
<feature type="coiled-coil region" evidence="2">
    <location>
        <begin position="182"/>
        <end position="216"/>
    </location>
</feature>
<gene>
    <name evidence="4" type="ORF">MGAL_10B035832</name>
</gene>
<dbReference type="InterPro" id="IPR047153">
    <property type="entry name" value="TRIM45/56/19-like"/>
</dbReference>
<keyword evidence="1" id="KW-0479">Metal-binding</keyword>
<evidence type="ECO:0000256" key="1">
    <source>
        <dbReference type="PROSITE-ProRule" id="PRU00024"/>
    </source>
</evidence>
<keyword evidence="1" id="KW-0862">Zinc</keyword>
<dbReference type="CDD" id="cd19757">
    <property type="entry name" value="Bbox1"/>
    <property type="match status" value="1"/>
</dbReference>
<evidence type="ECO:0000313" key="5">
    <source>
        <dbReference type="Proteomes" id="UP000596742"/>
    </source>
</evidence>
<dbReference type="GO" id="GO:0008270">
    <property type="term" value="F:zinc ion binding"/>
    <property type="evidence" value="ECO:0007669"/>
    <property type="project" value="UniProtKB-KW"/>
</dbReference>
<keyword evidence="1" id="KW-0863">Zinc-finger</keyword>
<feature type="domain" description="B box-type" evidence="3">
    <location>
        <begin position="72"/>
        <end position="113"/>
    </location>
</feature>
<dbReference type="AlphaFoldDB" id="A0A8B6FT96"/>
<feature type="domain" description="B box-type" evidence="3">
    <location>
        <begin position="11"/>
        <end position="58"/>
    </location>
</feature>
<dbReference type="PANTHER" id="PTHR25462">
    <property type="entry name" value="BONUS, ISOFORM C-RELATED"/>
    <property type="match status" value="1"/>
</dbReference>
<dbReference type="InterPro" id="IPR000315">
    <property type="entry name" value="Znf_B-box"/>
</dbReference>
<keyword evidence="5" id="KW-1185">Reference proteome</keyword>
<comment type="caution">
    <text evidence="4">The sequence shown here is derived from an EMBL/GenBank/DDBJ whole genome shotgun (WGS) entry which is preliminary data.</text>
</comment>
<dbReference type="Gene3D" id="4.10.830.40">
    <property type="match status" value="1"/>
</dbReference>
<name>A0A8B6FT96_MYTGA</name>
<dbReference type="PANTHER" id="PTHR25462:SF296">
    <property type="entry name" value="MEIOTIC P26, ISOFORM F"/>
    <property type="match status" value="1"/>
</dbReference>
<sequence length="253" mass="29159">MAMSRSLQEVQAPISCQLCEESNEIQWKCLQCNFLMCLRCSKIHQKVRSPNQHKIIDVNYIAEYQQQSSVPDFHIECGFHAGQICCLFCQTCEVVVCPSCIAKTHHEHSMIVMNEAYDLAMKSIKCMNLEVKQKLSEIVSEKSKLGAIKSSVALKYAKEKKVVLNQDNLVKNEVNKLTRNLLNELDQTHDELMKSVNHEENRSEKLRQDLELRNNNMSKVVRSNNAIQVFSTYKQDKIAEEMNALQITTKFEE</sequence>
<dbReference type="SUPFAM" id="SSF57845">
    <property type="entry name" value="B-box zinc-binding domain"/>
    <property type="match status" value="1"/>
</dbReference>
<keyword evidence="2" id="KW-0175">Coiled coil</keyword>
<dbReference type="Proteomes" id="UP000596742">
    <property type="component" value="Unassembled WGS sequence"/>
</dbReference>